<sequence length="215" mass="23671">MTFVESIHHLSDQMHMLCQKSRRKHINQRNRIVAPVGSFGLEAHGTRVHQGTSAGTEEGSSAERLKVPNPRSAPGFPRIRTPFEGVDTELTFANMLCQHAIHGGDRYLQHSMQGHECDEKVDLQVKIPFHPQSTRDELLAEGEFEPSETEVEAAKENIAVVGLAAVQAQYKDQLGGDNGRYYKTGNGNSNSNSKGRSNGSGSSKGYQRAFSTIHE</sequence>
<protein>
    <submittedName>
        <fullName evidence="2">Uncharacterized protein</fullName>
    </submittedName>
</protein>
<proteinExistence type="predicted"/>
<dbReference type="EMBL" id="JAAAHY010000862">
    <property type="protein sequence ID" value="KAF9956187.1"/>
    <property type="molecule type" value="Genomic_DNA"/>
</dbReference>
<organism evidence="2 3">
    <name type="scientific">Mortierella alpina</name>
    <name type="common">Oleaginous fungus</name>
    <name type="synonym">Mortierella renispora</name>
    <dbReference type="NCBI Taxonomy" id="64518"/>
    <lineage>
        <taxon>Eukaryota</taxon>
        <taxon>Fungi</taxon>
        <taxon>Fungi incertae sedis</taxon>
        <taxon>Mucoromycota</taxon>
        <taxon>Mortierellomycotina</taxon>
        <taxon>Mortierellomycetes</taxon>
        <taxon>Mortierellales</taxon>
        <taxon>Mortierellaceae</taxon>
        <taxon>Mortierella</taxon>
    </lineage>
</organism>
<comment type="caution">
    <text evidence="2">The sequence shown here is derived from an EMBL/GenBank/DDBJ whole genome shotgun (WGS) entry which is preliminary data.</text>
</comment>
<evidence type="ECO:0000313" key="2">
    <source>
        <dbReference type="EMBL" id="KAF9956187.1"/>
    </source>
</evidence>
<feature type="region of interest" description="Disordered" evidence="1">
    <location>
        <begin position="175"/>
        <end position="215"/>
    </location>
</feature>
<feature type="compositionally biased region" description="Low complexity" evidence="1">
    <location>
        <begin position="185"/>
        <end position="205"/>
    </location>
</feature>
<dbReference type="AlphaFoldDB" id="A0A9P6J0M6"/>
<feature type="compositionally biased region" description="Polar residues" evidence="1">
    <location>
        <begin position="49"/>
        <end position="59"/>
    </location>
</feature>
<keyword evidence="3" id="KW-1185">Reference proteome</keyword>
<evidence type="ECO:0000313" key="3">
    <source>
        <dbReference type="Proteomes" id="UP000738359"/>
    </source>
</evidence>
<name>A0A9P6J0M6_MORAP</name>
<gene>
    <name evidence="2" type="ORF">BGZ70_010021</name>
</gene>
<accession>A0A9P6J0M6</accession>
<feature type="region of interest" description="Disordered" evidence="1">
    <location>
        <begin position="43"/>
        <end position="80"/>
    </location>
</feature>
<evidence type="ECO:0000256" key="1">
    <source>
        <dbReference type="SAM" id="MobiDB-lite"/>
    </source>
</evidence>
<reference evidence="2" key="1">
    <citation type="journal article" date="2020" name="Fungal Divers.">
        <title>Resolving the Mortierellaceae phylogeny through synthesis of multi-gene phylogenetics and phylogenomics.</title>
        <authorList>
            <person name="Vandepol N."/>
            <person name="Liber J."/>
            <person name="Desiro A."/>
            <person name="Na H."/>
            <person name="Kennedy M."/>
            <person name="Barry K."/>
            <person name="Grigoriev I.V."/>
            <person name="Miller A.N."/>
            <person name="O'Donnell K."/>
            <person name="Stajich J.E."/>
            <person name="Bonito G."/>
        </authorList>
    </citation>
    <scope>NUCLEOTIDE SEQUENCE</scope>
    <source>
        <strain evidence="2">CK1249</strain>
    </source>
</reference>
<dbReference type="Proteomes" id="UP000738359">
    <property type="component" value="Unassembled WGS sequence"/>
</dbReference>